<name>A0A1G8BB66_9SPHI</name>
<sequence length="256" mass="29082">MKVNLLIILIVFSLESCLGQTDKKLISNWNTHPIPTNPDSLRKYGFSFHEWAVYKKNDSVFVVDKKELPSPQLPFKIKVKKADSRDFGGRASILKVEDGYLVGFYRGEWGGALYWVSSDGKNYYKISSHEIVQFINRGGKQYAIEGLAHLGTSEGSIIEIYKPNDKWAVREHLKLPTAPAVIALDHQDNFIIITSKSLLKVGRNAQIFFLVDKGLWYAALYPNSMVIRNNIIYAGMRAGVYHYDLSTGKDSWLLPY</sequence>
<dbReference type="Proteomes" id="UP000199705">
    <property type="component" value="Unassembled WGS sequence"/>
</dbReference>
<dbReference type="AlphaFoldDB" id="A0A1G8BB66"/>
<dbReference type="STRING" id="551996.SAMN05192573_108217"/>
<keyword evidence="2" id="KW-1185">Reference proteome</keyword>
<gene>
    <name evidence="1" type="ORF">SAMN05192573_108217</name>
</gene>
<dbReference type="RefSeq" id="WP_091169664.1">
    <property type="nucleotide sequence ID" value="NZ_FNCG01000008.1"/>
</dbReference>
<dbReference type="InterPro" id="IPR011047">
    <property type="entry name" value="Quinoprotein_ADH-like_sf"/>
</dbReference>
<accession>A0A1G8BB66</accession>
<organism evidence="1 2">
    <name type="scientific">Mucilaginibacter gossypii</name>
    <dbReference type="NCBI Taxonomy" id="551996"/>
    <lineage>
        <taxon>Bacteria</taxon>
        <taxon>Pseudomonadati</taxon>
        <taxon>Bacteroidota</taxon>
        <taxon>Sphingobacteriia</taxon>
        <taxon>Sphingobacteriales</taxon>
        <taxon>Sphingobacteriaceae</taxon>
        <taxon>Mucilaginibacter</taxon>
    </lineage>
</organism>
<protein>
    <recommendedName>
        <fullName evidence="3">PQQ-like domain-containing protein</fullName>
    </recommendedName>
</protein>
<evidence type="ECO:0000313" key="1">
    <source>
        <dbReference type="EMBL" id="SDH30469.1"/>
    </source>
</evidence>
<dbReference type="SUPFAM" id="SSF50998">
    <property type="entry name" value="Quinoprotein alcohol dehydrogenase-like"/>
    <property type="match status" value="1"/>
</dbReference>
<dbReference type="EMBL" id="FNCG01000008">
    <property type="protein sequence ID" value="SDH30469.1"/>
    <property type="molecule type" value="Genomic_DNA"/>
</dbReference>
<evidence type="ECO:0000313" key="2">
    <source>
        <dbReference type="Proteomes" id="UP000199705"/>
    </source>
</evidence>
<reference evidence="2" key="1">
    <citation type="submission" date="2016-10" db="EMBL/GenBank/DDBJ databases">
        <authorList>
            <person name="Varghese N."/>
            <person name="Submissions S."/>
        </authorList>
    </citation>
    <scope>NUCLEOTIDE SEQUENCE [LARGE SCALE GENOMIC DNA]</scope>
    <source>
        <strain evidence="2">Gh-67</strain>
    </source>
</reference>
<proteinExistence type="predicted"/>
<evidence type="ECO:0008006" key="3">
    <source>
        <dbReference type="Google" id="ProtNLM"/>
    </source>
</evidence>